<feature type="region of interest" description="Disordered" evidence="2">
    <location>
        <begin position="150"/>
        <end position="169"/>
    </location>
</feature>
<dbReference type="GO" id="GO:0030014">
    <property type="term" value="C:CCR4-NOT complex"/>
    <property type="evidence" value="ECO:0007669"/>
    <property type="project" value="InterPro"/>
</dbReference>
<dbReference type="GO" id="GO:0016567">
    <property type="term" value="P:protein ubiquitination"/>
    <property type="evidence" value="ECO:0007669"/>
    <property type="project" value="TreeGrafter"/>
</dbReference>
<dbReference type="GO" id="GO:0008270">
    <property type="term" value="F:zinc ion binding"/>
    <property type="evidence" value="ECO:0007669"/>
    <property type="project" value="UniProtKB-KW"/>
</dbReference>
<dbReference type="InterPro" id="IPR001841">
    <property type="entry name" value="Znf_RING"/>
</dbReference>
<evidence type="ECO:0000256" key="1">
    <source>
        <dbReference type="PROSITE-ProRule" id="PRU00175"/>
    </source>
</evidence>
<dbReference type="Proteomes" id="UP001153076">
    <property type="component" value="Unassembled WGS sequence"/>
</dbReference>
<evidence type="ECO:0000313" key="4">
    <source>
        <dbReference type="EMBL" id="KAJ8443128.1"/>
    </source>
</evidence>
<dbReference type="Gene3D" id="3.30.40.10">
    <property type="entry name" value="Zinc/RING finger domain, C3HC4 (zinc finger)"/>
    <property type="match status" value="1"/>
</dbReference>
<dbReference type="PANTHER" id="PTHR12603">
    <property type="entry name" value="CCR4-NOT TRANSCRIPTION COMPLEX RELATED"/>
    <property type="match status" value="1"/>
</dbReference>
<evidence type="ECO:0000313" key="5">
    <source>
        <dbReference type="Proteomes" id="UP001153076"/>
    </source>
</evidence>
<dbReference type="PROSITE" id="PS50089">
    <property type="entry name" value="ZF_RING_2"/>
    <property type="match status" value="1"/>
</dbReference>
<organism evidence="4 5">
    <name type="scientific">Carnegiea gigantea</name>
    <dbReference type="NCBI Taxonomy" id="171969"/>
    <lineage>
        <taxon>Eukaryota</taxon>
        <taxon>Viridiplantae</taxon>
        <taxon>Streptophyta</taxon>
        <taxon>Embryophyta</taxon>
        <taxon>Tracheophyta</taxon>
        <taxon>Spermatophyta</taxon>
        <taxon>Magnoliopsida</taxon>
        <taxon>eudicotyledons</taxon>
        <taxon>Gunneridae</taxon>
        <taxon>Pentapetalae</taxon>
        <taxon>Caryophyllales</taxon>
        <taxon>Cactineae</taxon>
        <taxon>Cactaceae</taxon>
        <taxon>Cactoideae</taxon>
        <taxon>Echinocereeae</taxon>
        <taxon>Carnegiea</taxon>
    </lineage>
</organism>
<protein>
    <recommendedName>
        <fullName evidence="3">RING-type domain-containing protein</fullName>
    </recommendedName>
</protein>
<sequence length="318" mass="35737">MGSDAIANARISAFARDSAKKKKGSRFGKVKQNKVDVRREQWISQVKNKGCRMESDALPSTIPRPIDGYKAQTNLPMRARGRDEHEPIALPWPSKKMGRSHCSSGNDFTERTGRRRTSSSSFRGGEGEQDYDEGCLNNWEAMVDALPSLNTSKRQTLESDSERLTRSSSDQRCCKSVNIEDTGMSRGHLGNARAWAPDDRFRPRSLPRVSTKQQKQKKKLQVQNPDSWGSPRLLWQEQIVLSEPGEDSACPICCEEFDVTDSSFLPCPCGFRLCLFCHKRILEVDARCPGCRKKYDSVHTGGGFDSRSVVAHSWSMSK</sequence>
<dbReference type="AlphaFoldDB" id="A0A9Q1QHU3"/>
<feature type="region of interest" description="Disordered" evidence="2">
    <location>
        <begin position="88"/>
        <end position="130"/>
    </location>
</feature>
<dbReference type="InterPro" id="IPR013083">
    <property type="entry name" value="Znf_RING/FYVE/PHD"/>
</dbReference>
<keyword evidence="1" id="KW-0862">Zinc</keyword>
<dbReference type="EMBL" id="JAKOGI010000125">
    <property type="protein sequence ID" value="KAJ8443128.1"/>
    <property type="molecule type" value="Genomic_DNA"/>
</dbReference>
<dbReference type="Pfam" id="PF14570">
    <property type="entry name" value="zf-RING_4"/>
    <property type="match status" value="1"/>
</dbReference>
<dbReference type="InterPro" id="IPR039515">
    <property type="entry name" value="NOT4_mRING-HC-C4C4"/>
</dbReference>
<dbReference type="InterPro" id="IPR039780">
    <property type="entry name" value="Mot2"/>
</dbReference>
<evidence type="ECO:0000259" key="3">
    <source>
        <dbReference type="PROSITE" id="PS50089"/>
    </source>
</evidence>
<keyword evidence="1" id="KW-0863">Zinc-finger</keyword>
<reference evidence="4" key="1">
    <citation type="submission" date="2022-04" db="EMBL/GenBank/DDBJ databases">
        <title>Carnegiea gigantea Genome sequencing and assembly v2.</title>
        <authorList>
            <person name="Copetti D."/>
            <person name="Sanderson M.J."/>
            <person name="Burquez A."/>
            <person name="Wojciechowski M.F."/>
        </authorList>
    </citation>
    <scope>NUCLEOTIDE SEQUENCE</scope>
    <source>
        <strain evidence="4">SGP5-SGP5p</strain>
        <tissue evidence="4">Aerial part</tissue>
    </source>
</reference>
<feature type="compositionally biased region" description="Basic and acidic residues" evidence="2">
    <location>
        <begin position="155"/>
        <end position="165"/>
    </location>
</feature>
<feature type="region of interest" description="Disordered" evidence="2">
    <location>
        <begin position="48"/>
        <end position="69"/>
    </location>
</feature>
<feature type="region of interest" description="Disordered" evidence="2">
    <location>
        <begin position="188"/>
        <end position="225"/>
    </location>
</feature>
<keyword evidence="5" id="KW-1185">Reference proteome</keyword>
<dbReference type="GO" id="GO:0004842">
    <property type="term" value="F:ubiquitin-protein transferase activity"/>
    <property type="evidence" value="ECO:0007669"/>
    <property type="project" value="InterPro"/>
</dbReference>
<comment type="caution">
    <text evidence="4">The sequence shown here is derived from an EMBL/GenBank/DDBJ whole genome shotgun (WGS) entry which is preliminary data.</text>
</comment>
<dbReference type="PANTHER" id="PTHR12603:SF0">
    <property type="entry name" value="CCR4-NOT TRANSCRIPTION COMPLEX SUBUNIT 4"/>
    <property type="match status" value="1"/>
</dbReference>
<name>A0A9Q1QHU3_9CARY</name>
<feature type="domain" description="RING-type" evidence="3">
    <location>
        <begin position="250"/>
        <end position="292"/>
    </location>
</feature>
<dbReference type="OrthoDB" id="1923159at2759"/>
<gene>
    <name evidence="4" type="ORF">Cgig2_005679</name>
</gene>
<dbReference type="CDD" id="cd16618">
    <property type="entry name" value="mRING-HC-C4C4_CNOT4"/>
    <property type="match status" value="1"/>
</dbReference>
<proteinExistence type="predicted"/>
<evidence type="ECO:0000256" key="2">
    <source>
        <dbReference type="SAM" id="MobiDB-lite"/>
    </source>
</evidence>
<dbReference type="SUPFAM" id="SSF57850">
    <property type="entry name" value="RING/U-box"/>
    <property type="match status" value="1"/>
</dbReference>
<keyword evidence="1" id="KW-0479">Metal-binding</keyword>
<accession>A0A9Q1QHU3</accession>